<evidence type="ECO:0000313" key="5">
    <source>
        <dbReference type="Proteomes" id="UP000821853"/>
    </source>
</evidence>
<dbReference type="OMA" id="MTHELGM"/>
<dbReference type="PROSITE" id="PS50086">
    <property type="entry name" value="TBC_RABGAP"/>
    <property type="match status" value="1"/>
</dbReference>
<dbReference type="InterPro" id="IPR000195">
    <property type="entry name" value="Rab-GAP-TBC_dom"/>
</dbReference>
<evidence type="ECO:0000259" key="3">
    <source>
        <dbReference type="PROSITE" id="PS50086"/>
    </source>
</evidence>
<feature type="domain" description="Rab-GAP TBC" evidence="3">
    <location>
        <begin position="1"/>
        <end position="70"/>
    </location>
</feature>
<keyword evidence="5" id="KW-1185">Reference proteome</keyword>
<reference evidence="4 5" key="1">
    <citation type="journal article" date="2020" name="Cell">
        <title>Large-Scale Comparative Analyses of Tick Genomes Elucidate Their Genetic Diversity and Vector Capacities.</title>
        <authorList>
            <consortium name="Tick Genome and Microbiome Consortium (TIGMIC)"/>
            <person name="Jia N."/>
            <person name="Wang J."/>
            <person name="Shi W."/>
            <person name="Du L."/>
            <person name="Sun Y."/>
            <person name="Zhan W."/>
            <person name="Jiang J.F."/>
            <person name="Wang Q."/>
            <person name="Zhang B."/>
            <person name="Ji P."/>
            <person name="Bell-Sakyi L."/>
            <person name="Cui X.M."/>
            <person name="Yuan T.T."/>
            <person name="Jiang B.G."/>
            <person name="Yang W.F."/>
            <person name="Lam T.T."/>
            <person name="Chang Q.C."/>
            <person name="Ding S.J."/>
            <person name="Wang X.J."/>
            <person name="Zhu J.G."/>
            <person name="Ruan X.D."/>
            <person name="Zhao L."/>
            <person name="Wei J.T."/>
            <person name="Ye R.Z."/>
            <person name="Que T.C."/>
            <person name="Du C.H."/>
            <person name="Zhou Y.H."/>
            <person name="Cheng J.X."/>
            <person name="Dai P.F."/>
            <person name="Guo W.B."/>
            <person name="Han X.H."/>
            <person name="Huang E.J."/>
            <person name="Li L.F."/>
            <person name="Wei W."/>
            <person name="Gao Y.C."/>
            <person name="Liu J.Z."/>
            <person name="Shao H.Z."/>
            <person name="Wang X."/>
            <person name="Wang C.C."/>
            <person name="Yang T.C."/>
            <person name="Huo Q.B."/>
            <person name="Li W."/>
            <person name="Chen H.Y."/>
            <person name="Chen S.E."/>
            <person name="Zhou L.G."/>
            <person name="Ni X.B."/>
            <person name="Tian J.H."/>
            <person name="Sheng Y."/>
            <person name="Liu T."/>
            <person name="Pan Y.S."/>
            <person name="Xia L.Y."/>
            <person name="Li J."/>
            <person name="Zhao F."/>
            <person name="Cao W.C."/>
        </authorList>
    </citation>
    <scope>NUCLEOTIDE SEQUENCE [LARGE SCALE GENOMIC DNA]</scope>
    <source>
        <strain evidence="4">HaeL-2018</strain>
    </source>
</reference>
<comment type="caution">
    <text evidence="4">The sequence shown here is derived from an EMBL/GenBank/DDBJ whole genome shotgun (WGS) entry which is preliminary data.</text>
</comment>
<evidence type="ECO:0000256" key="2">
    <source>
        <dbReference type="SAM" id="MobiDB-lite"/>
    </source>
</evidence>
<evidence type="ECO:0000313" key="4">
    <source>
        <dbReference type="EMBL" id="KAH9361841.1"/>
    </source>
</evidence>
<evidence type="ECO:0000256" key="1">
    <source>
        <dbReference type="ARBA" id="ARBA00022468"/>
    </source>
</evidence>
<dbReference type="InterPro" id="IPR035969">
    <property type="entry name" value="Rab-GAP_TBC_sf"/>
</dbReference>
<dbReference type="SUPFAM" id="SSF47923">
    <property type="entry name" value="Ypt/Rab-GAP domain of gyp1p"/>
    <property type="match status" value="1"/>
</dbReference>
<feature type="region of interest" description="Disordered" evidence="2">
    <location>
        <begin position="167"/>
        <end position="287"/>
    </location>
</feature>
<dbReference type="GO" id="GO:0005776">
    <property type="term" value="C:autophagosome"/>
    <property type="evidence" value="ECO:0007669"/>
    <property type="project" value="TreeGrafter"/>
</dbReference>
<proteinExistence type="predicted"/>
<name>A0A9J6FHK6_HAELO</name>
<dbReference type="Gene3D" id="1.10.472.80">
    <property type="entry name" value="Ypt/Rab-GAP domain of gyp1p, domain 3"/>
    <property type="match status" value="1"/>
</dbReference>
<dbReference type="EMBL" id="JABSTR010000001">
    <property type="protein sequence ID" value="KAH9361841.1"/>
    <property type="molecule type" value="Genomic_DNA"/>
</dbReference>
<gene>
    <name evidence="4" type="ORF">HPB48_003750</name>
</gene>
<dbReference type="GO" id="GO:0005096">
    <property type="term" value="F:GTPase activator activity"/>
    <property type="evidence" value="ECO:0007669"/>
    <property type="project" value="UniProtKB-KW"/>
</dbReference>
<feature type="compositionally biased region" description="Polar residues" evidence="2">
    <location>
        <begin position="222"/>
        <end position="231"/>
    </location>
</feature>
<dbReference type="AlphaFoldDB" id="A0A9J6FHK6"/>
<dbReference type="PANTHER" id="PTHR22957:SF333">
    <property type="entry name" value="TBC1 DOMAIN FAMILY MEMBER 25"/>
    <property type="match status" value="1"/>
</dbReference>
<dbReference type="Proteomes" id="UP000821853">
    <property type="component" value="Chromosome 1"/>
</dbReference>
<dbReference type="OrthoDB" id="10264062at2759"/>
<sequence length="378" mass="42174">MPRPDGEATTLRLQHLSDLVEHFDPVFFRYLEERGAHDLLFCYRGLLLELKREFAFDDALRMLEVLWSSLAPPAEDELELHERPHQDEDMQSPLPSRAGNPYCKVRAIRRRSSPSWVHASPAARVPIEQTVGSDEVDSQGHEPMTTSMTHELGMELDCLNRRVLHHTDRSKDNTVSETTKQVGNGAGLRRDATPAYVTVASPRRRSSDLEESASPTRVVRAASSSNQTSEGYASEEGGVSTPSREASTETLDSGVVSSNPLSQTCKATTVPPHATSRGVEKSRLPLPQDLGGGNPFMMFLLPTLLMQYQGGVERDMDYNEPAMHFDKMVRGHLLQWVLQHARAPFAEYLQLGVLFTCSFTDGDGSRRLNVFVLLVLYL</sequence>
<organism evidence="4 5">
    <name type="scientific">Haemaphysalis longicornis</name>
    <name type="common">Bush tick</name>
    <dbReference type="NCBI Taxonomy" id="44386"/>
    <lineage>
        <taxon>Eukaryota</taxon>
        <taxon>Metazoa</taxon>
        <taxon>Ecdysozoa</taxon>
        <taxon>Arthropoda</taxon>
        <taxon>Chelicerata</taxon>
        <taxon>Arachnida</taxon>
        <taxon>Acari</taxon>
        <taxon>Parasitiformes</taxon>
        <taxon>Ixodida</taxon>
        <taxon>Ixodoidea</taxon>
        <taxon>Ixodidae</taxon>
        <taxon>Haemaphysalinae</taxon>
        <taxon>Haemaphysalis</taxon>
    </lineage>
</organism>
<dbReference type="VEuPathDB" id="VectorBase:HLOH_048877"/>
<protein>
    <recommendedName>
        <fullName evidence="3">Rab-GAP TBC domain-containing protein</fullName>
    </recommendedName>
</protein>
<feature type="compositionally biased region" description="Polar residues" evidence="2">
    <location>
        <begin position="240"/>
        <end position="267"/>
    </location>
</feature>
<accession>A0A9J6FHK6</accession>
<keyword evidence="1" id="KW-0343">GTPase activation</keyword>
<dbReference type="GO" id="GO:1901096">
    <property type="term" value="P:regulation of autophagosome maturation"/>
    <property type="evidence" value="ECO:0007669"/>
    <property type="project" value="TreeGrafter"/>
</dbReference>
<dbReference type="PANTHER" id="PTHR22957">
    <property type="entry name" value="TBC1 DOMAIN FAMILY MEMBER GTPASE-ACTIVATING PROTEIN"/>
    <property type="match status" value="1"/>
</dbReference>